<dbReference type="GO" id="GO:0016491">
    <property type="term" value="F:oxidoreductase activity"/>
    <property type="evidence" value="ECO:0007669"/>
    <property type="project" value="UniProtKB-KW"/>
</dbReference>
<organism evidence="7 8">
    <name type="scientific">Melioribacter roseus (strain DSM 23840 / JCM 17771 / VKM B-2668 / P3M-2)</name>
    <dbReference type="NCBI Taxonomy" id="1191523"/>
    <lineage>
        <taxon>Bacteria</taxon>
        <taxon>Pseudomonadati</taxon>
        <taxon>Ignavibacteriota</taxon>
        <taxon>Ignavibacteria</taxon>
        <taxon>Ignavibacteriales</taxon>
        <taxon>Melioribacteraceae</taxon>
        <taxon>Melioribacter</taxon>
    </lineage>
</organism>
<dbReference type="eggNOG" id="COG2080">
    <property type="taxonomic scope" value="Bacteria"/>
</dbReference>
<evidence type="ECO:0000313" key="7">
    <source>
        <dbReference type="EMBL" id="AFN74297.1"/>
    </source>
</evidence>
<keyword evidence="3" id="KW-0560">Oxidoreductase</keyword>
<dbReference type="Gene3D" id="3.10.20.30">
    <property type="match status" value="1"/>
</dbReference>
<dbReference type="PROSITE" id="PS51085">
    <property type="entry name" value="2FE2S_FER_2"/>
    <property type="match status" value="1"/>
</dbReference>
<dbReference type="PATRIC" id="fig|1191523.3.peg.1118"/>
<accession>I6YUQ3</accession>
<dbReference type="AlphaFoldDB" id="I6YUQ3"/>
<dbReference type="InterPro" id="IPR036884">
    <property type="entry name" value="2Fe-2S-bd_dom_sf"/>
</dbReference>
<dbReference type="InterPro" id="IPR036010">
    <property type="entry name" value="2Fe-2S_ferredoxin-like_sf"/>
</dbReference>
<dbReference type="InterPro" id="IPR006058">
    <property type="entry name" value="2Fe2S_fd_BS"/>
</dbReference>
<dbReference type="KEGG" id="mro:MROS_1057"/>
<dbReference type="InterPro" id="IPR051452">
    <property type="entry name" value="Diverse_Oxidoreductases"/>
</dbReference>
<dbReference type="Proteomes" id="UP000009011">
    <property type="component" value="Chromosome"/>
</dbReference>
<evidence type="ECO:0000256" key="4">
    <source>
        <dbReference type="ARBA" id="ARBA00023004"/>
    </source>
</evidence>
<gene>
    <name evidence="7" type="ordered locus">MROS_1057</name>
</gene>
<dbReference type="Pfam" id="PF00111">
    <property type="entry name" value="Fer2"/>
    <property type="match status" value="1"/>
</dbReference>
<evidence type="ECO:0000259" key="6">
    <source>
        <dbReference type="PROSITE" id="PS51085"/>
    </source>
</evidence>
<dbReference type="SUPFAM" id="SSF54292">
    <property type="entry name" value="2Fe-2S ferredoxin-like"/>
    <property type="match status" value="1"/>
</dbReference>
<dbReference type="OrthoDB" id="9796880at2"/>
<dbReference type="InterPro" id="IPR002888">
    <property type="entry name" value="2Fe-2S-bd"/>
</dbReference>
<reference evidence="7 8" key="1">
    <citation type="journal article" date="2013" name="PLoS ONE">
        <title>Genomic analysis of Melioribacter roseus, facultatively anaerobic organotrophic bacterium representing a novel deep lineage within Bacteriodetes/Chlorobi group.</title>
        <authorList>
            <person name="Kadnikov V.V."/>
            <person name="Mardanov A.V."/>
            <person name="Podosokorskaya O.A."/>
            <person name="Gavrilov S.N."/>
            <person name="Kublanov I.V."/>
            <person name="Beletsky A.V."/>
            <person name="Bonch-Osmolovskaya E.A."/>
            <person name="Ravin N.V."/>
        </authorList>
    </citation>
    <scope>NUCLEOTIDE SEQUENCE [LARGE SCALE GENOMIC DNA]</scope>
    <source>
        <strain evidence="8">JCM 17771 / P3M-2</strain>
    </source>
</reference>
<evidence type="ECO:0000256" key="3">
    <source>
        <dbReference type="ARBA" id="ARBA00023002"/>
    </source>
</evidence>
<protein>
    <submittedName>
        <fullName evidence="7">Isoquinoline 1-oxidoreductase subunit alpha</fullName>
    </submittedName>
</protein>
<dbReference type="RefSeq" id="WP_014855733.1">
    <property type="nucleotide sequence ID" value="NC_018178.1"/>
</dbReference>
<dbReference type="SUPFAM" id="SSF47741">
    <property type="entry name" value="CO dehydrogenase ISP C-domain like"/>
    <property type="match status" value="1"/>
</dbReference>
<dbReference type="HOGENOM" id="CLU_052511_3_0_10"/>
<dbReference type="EMBL" id="CP003557">
    <property type="protein sequence ID" value="AFN74297.1"/>
    <property type="molecule type" value="Genomic_DNA"/>
</dbReference>
<dbReference type="InterPro" id="IPR001041">
    <property type="entry name" value="2Fe-2S_ferredoxin-type"/>
</dbReference>
<evidence type="ECO:0000256" key="1">
    <source>
        <dbReference type="ARBA" id="ARBA00022714"/>
    </source>
</evidence>
<name>I6YUQ3_MELRP</name>
<dbReference type="GO" id="GO:0046872">
    <property type="term" value="F:metal ion binding"/>
    <property type="evidence" value="ECO:0007669"/>
    <property type="project" value="UniProtKB-KW"/>
</dbReference>
<dbReference type="FunFam" id="3.10.20.30:FF:000020">
    <property type="entry name" value="Xanthine dehydrogenase iron-sulfur subunit"/>
    <property type="match status" value="1"/>
</dbReference>
<keyword evidence="4" id="KW-0408">Iron</keyword>
<evidence type="ECO:0000313" key="8">
    <source>
        <dbReference type="Proteomes" id="UP000009011"/>
    </source>
</evidence>
<keyword evidence="8" id="KW-1185">Reference proteome</keyword>
<dbReference type="CDD" id="cd00207">
    <property type="entry name" value="fer2"/>
    <property type="match status" value="1"/>
</dbReference>
<dbReference type="InterPro" id="IPR012675">
    <property type="entry name" value="Beta-grasp_dom_sf"/>
</dbReference>
<dbReference type="GO" id="GO:0051537">
    <property type="term" value="F:2 iron, 2 sulfur cluster binding"/>
    <property type="evidence" value="ECO:0007669"/>
    <property type="project" value="UniProtKB-KW"/>
</dbReference>
<dbReference type="PANTHER" id="PTHR44379">
    <property type="entry name" value="OXIDOREDUCTASE WITH IRON-SULFUR SUBUNIT"/>
    <property type="match status" value="1"/>
</dbReference>
<evidence type="ECO:0000256" key="5">
    <source>
        <dbReference type="ARBA" id="ARBA00023014"/>
    </source>
</evidence>
<dbReference type="STRING" id="1191523.MROS_1057"/>
<keyword evidence="5" id="KW-0411">Iron-sulfur</keyword>
<evidence type="ECO:0000256" key="2">
    <source>
        <dbReference type="ARBA" id="ARBA00022723"/>
    </source>
</evidence>
<dbReference type="PROSITE" id="PS00197">
    <property type="entry name" value="2FE2S_FER_1"/>
    <property type="match status" value="1"/>
</dbReference>
<dbReference type="Gene3D" id="1.10.150.120">
    <property type="entry name" value="[2Fe-2S]-binding domain"/>
    <property type="match status" value="1"/>
</dbReference>
<proteinExistence type="predicted"/>
<dbReference type="PANTHER" id="PTHR44379:SF2">
    <property type="entry name" value="BLR6218 PROTEIN"/>
    <property type="match status" value="1"/>
</dbReference>
<feature type="domain" description="2Fe-2S ferredoxin-type" evidence="6">
    <location>
        <begin position="2"/>
        <end position="78"/>
    </location>
</feature>
<keyword evidence="2" id="KW-0479">Metal-binding</keyword>
<sequence>MPKYSIFVNGKTKTVEVENGTPLLWVLRDNLNLIGTKFGCGIGICGSCTVLIDGKAEKSCSVSIESVEGKSITTIEGLAENRNNPLLKAWIEVEVSQCGYCQPGQILAAAALLNENPNPSDKEIEEAMNEVLCRCGTYNRIKKAIKKVVAEK</sequence>
<dbReference type="Pfam" id="PF01799">
    <property type="entry name" value="Fer2_2"/>
    <property type="match status" value="1"/>
</dbReference>
<keyword evidence="1" id="KW-0001">2Fe-2S</keyword>